<evidence type="ECO:0008006" key="3">
    <source>
        <dbReference type="Google" id="ProtNLM"/>
    </source>
</evidence>
<keyword evidence="2" id="KW-1185">Reference proteome</keyword>
<dbReference type="SUPFAM" id="SSF52058">
    <property type="entry name" value="L domain-like"/>
    <property type="match status" value="2"/>
</dbReference>
<accession>A0A8H7ZKT6</accession>
<gene>
    <name evidence="1" type="ORF">I9W82_001434</name>
</gene>
<dbReference type="OrthoDB" id="7451790at2759"/>
<dbReference type="InterPro" id="IPR032675">
    <property type="entry name" value="LRR_dom_sf"/>
</dbReference>
<protein>
    <recommendedName>
        <fullName evidence="3">F-box domain-containing protein</fullName>
    </recommendedName>
</protein>
<evidence type="ECO:0000313" key="2">
    <source>
        <dbReference type="Proteomes" id="UP000669133"/>
    </source>
</evidence>
<dbReference type="PANTHER" id="PTHR32134">
    <property type="entry name" value="FNIP REPEAT-CONTAINING PROTEIN"/>
    <property type="match status" value="1"/>
</dbReference>
<dbReference type="Proteomes" id="UP000669133">
    <property type="component" value="Unassembled WGS sequence"/>
</dbReference>
<dbReference type="AlphaFoldDB" id="A0A8H7ZKT6"/>
<dbReference type="InterPro" id="IPR051251">
    <property type="entry name" value="STK_FNIP-Repeat"/>
</dbReference>
<organism evidence="1 2">
    <name type="scientific">Candida metapsilosis</name>
    <dbReference type="NCBI Taxonomy" id="273372"/>
    <lineage>
        <taxon>Eukaryota</taxon>
        <taxon>Fungi</taxon>
        <taxon>Dikarya</taxon>
        <taxon>Ascomycota</taxon>
        <taxon>Saccharomycotina</taxon>
        <taxon>Pichiomycetes</taxon>
        <taxon>Debaryomycetaceae</taxon>
        <taxon>Candida/Lodderomyces clade</taxon>
        <taxon>Candida</taxon>
    </lineage>
</organism>
<comment type="caution">
    <text evidence="1">The sequence shown here is derived from an EMBL/GenBank/DDBJ whole genome shotgun (WGS) entry which is preliminary data.</text>
</comment>
<evidence type="ECO:0000313" key="1">
    <source>
        <dbReference type="EMBL" id="KAG5422339.1"/>
    </source>
</evidence>
<dbReference type="EMBL" id="JAEOAQ010000001">
    <property type="protein sequence ID" value="KAG5422339.1"/>
    <property type="molecule type" value="Genomic_DNA"/>
</dbReference>
<proteinExistence type="predicted"/>
<sequence>MKDETSNKLEVSLNSLPNEILQRIISCAGVKNIIQLLSDRAFLQSNQGLKSAINHQVEEKSCYEYSSQVADPRLGMKKHMFWDASQKFMELWKKHQALDFDNYQSFLEFYNYCVEERLVVNCKIAYDVSTIVDFIEYEEIMSKLRNCGSIGLLLSLNFKKLGFIENSRILKSFSHVRDRVLELSLAGLENMVLDLNSRALEGIPLRISDCEFSSSLTSCSNLIELTLHDQSFDIVDLPQSLKILHLYYCFIHSSIQDRRENRLPILTHLTFHHDDDYIYDGEEGDIEDVENALRDLITAEMKSIEFMSRGKWGYDEWFVEMLKDISTEKGLQLESLSLNGRFEDPLICSSRSFKFKIEYDYYLRHYDISEGEYVPCPELCRTLETLSLYGPEIKASDLLKVDPASLEYLYLYGCCVNEKCDLSNFKKLKYLHLREAGLKRRFNEFFFPKLLEVLLPRSLEVLILTDYDQKLINQVAFPDNLTILRIHSYRVASLDEVTFPPSLMELDLEGSEIHHLRGEVFPSTLKRLYVGVTESVDLSKDRRGNLLQLEELHLINRNENGLICTLPTSLRSLKLDSLGSSVFNEIGDELVWLKLDHCSFDLRDLKLGSKSKLSYLCMSGCVDKTLDIDLPQSLTEVILDSNDFSEFPTQIGHLKNLRIFKYSSSEKKLNIEFFHNSLEVLSIDCPLYELELKFPEGDTKLKQLNLSMRGLKDLTMESIGHKESTKHSSLLSINCKTEKAVTEEELSALVPTLPKSMVELRACRGAHEETENCLSR</sequence>
<dbReference type="PANTHER" id="PTHR32134:SF169">
    <property type="entry name" value="FNIP REPEAT-CONTAINING PROTEIN-RELATED"/>
    <property type="match status" value="1"/>
</dbReference>
<dbReference type="Gene3D" id="3.80.10.10">
    <property type="entry name" value="Ribonuclease Inhibitor"/>
    <property type="match status" value="2"/>
</dbReference>
<dbReference type="RefSeq" id="XP_067551455.1">
    <property type="nucleotide sequence ID" value="XM_067690179.1"/>
</dbReference>
<reference evidence="1 2" key="1">
    <citation type="submission" date="2020-12" db="EMBL/GenBank/DDBJ databases">
        <title>Effect of drift, selection, and recombination on the evolution of hybrid genomes in Candida yeast pathogens.</title>
        <authorList>
            <person name="Mixao V."/>
            <person name="Ksiezopolska E."/>
            <person name="Saus E."/>
            <person name="Boekhout T."/>
            <person name="Gacser A."/>
            <person name="Gabaldon T."/>
        </authorList>
    </citation>
    <scope>NUCLEOTIDE SEQUENCE [LARGE SCALE GENOMIC DNA]</scope>
    <source>
        <strain evidence="1 2">BP57</strain>
    </source>
</reference>
<dbReference type="GeneID" id="93650063"/>
<name>A0A8H7ZKT6_9ASCO</name>